<organism evidence="1 2">
    <name type="scientific">Sediminicola arcticus</name>
    <dbReference type="NCBI Taxonomy" id="1574308"/>
    <lineage>
        <taxon>Bacteria</taxon>
        <taxon>Pseudomonadati</taxon>
        <taxon>Bacteroidota</taxon>
        <taxon>Flavobacteriia</taxon>
        <taxon>Flavobacteriales</taxon>
        <taxon>Flavobacteriaceae</taxon>
        <taxon>Sediminicola</taxon>
    </lineage>
</organism>
<dbReference type="InterPro" id="IPR038644">
    <property type="entry name" value="CopK_sf"/>
</dbReference>
<evidence type="ECO:0000313" key="2">
    <source>
        <dbReference type="Proteomes" id="UP001549799"/>
    </source>
</evidence>
<feature type="non-terminal residue" evidence="1">
    <location>
        <position position="1"/>
    </location>
</feature>
<reference evidence="1 2" key="1">
    <citation type="submission" date="2024-07" db="EMBL/GenBank/DDBJ databases">
        <title>The genome sequence of type strain Sediminicola arcticus GDMCC 1.2805.</title>
        <authorList>
            <person name="Liu Y."/>
        </authorList>
    </citation>
    <scope>NUCLEOTIDE SEQUENCE [LARGE SCALE GENOMIC DNA]</scope>
    <source>
        <strain evidence="1 2">GDMCC 1.2805</strain>
    </source>
</reference>
<proteinExistence type="predicted"/>
<gene>
    <name evidence="1" type="ORF">ABXZ36_15735</name>
</gene>
<evidence type="ECO:0000313" key="1">
    <source>
        <dbReference type="EMBL" id="MET6992094.1"/>
    </source>
</evidence>
<dbReference type="Proteomes" id="UP001549799">
    <property type="component" value="Unassembled WGS sequence"/>
</dbReference>
<keyword evidence="2" id="KW-1185">Reference proteome</keyword>
<sequence length="476" mass="50039">NLSAIVDNLETLTTIVANTDGTFTFTDENGAPTIIDIANLETLTSVALNSDNTNLQFIDEDGTVNLIDLTPLVENLETLTTMVANPGSTFTYTDETGTATTIDIKNLETLTSILNNGDGTITYTDEVGANQTIDLVSNDANNDITVGADGGLYLNVASVTISETITNISDTGDGTITYVNEDGTTQKVNKSDIIDNLDGTYTFTNNDSSDVIINTNGVNISNVIAGNRIATVTDAAGTVTDIDETITTLTDNGDGTFTHTSENGTVTLFDAKRSTVVDNANGTYTITDEIGTPQVIDTRANSNPYTPTSGLISTNVQGAIDELALSIDQDLGNSNLTQTAAVDRTYDINGQNLGFTNGQVGIGIVAPTSTLHTAGSFATSITSIFADTSLNETHHTLIIGATLEIDLPAADSCVGRIYIIKNPASNPVSTPPTPDFSVTFAILDEYIDSFGNTKTTLDAGVTQLQSDGTDWQQINN</sequence>
<protein>
    <submittedName>
        <fullName evidence="1">Uncharacterized protein</fullName>
    </submittedName>
</protein>
<dbReference type="EMBL" id="JBEXAE010000017">
    <property type="protein sequence ID" value="MET6992094.1"/>
    <property type="molecule type" value="Genomic_DNA"/>
</dbReference>
<comment type="caution">
    <text evidence="1">The sequence shown here is derived from an EMBL/GenBank/DDBJ whole genome shotgun (WGS) entry which is preliminary data.</text>
</comment>
<name>A0ABV2SY57_9FLAO</name>
<dbReference type="Gene3D" id="2.40.10.300">
    <property type="entry name" value="Copper resistance protein K"/>
    <property type="match status" value="1"/>
</dbReference>
<accession>A0ABV2SY57</accession>